<dbReference type="GeneID" id="106108503"/>
<dbReference type="OrthoDB" id="7440610at2759"/>
<sequence>MKIAIAVMLSCTYLASCLPPPHPAVVQVRLEEELLPEDLRSPALRNPHLQEILPLTSVLHEGEKPVFQREADTVSRREIYNILTHAGFIPRQPGLPPPTYHRPRSHKTSPQQSTSPQHYDIPYLSHTDLLQYL</sequence>
<evidence type="ECO:0000256" key="1">
    <source>
        <dbReference type="SAM" id="MobiDB-lite"/>
    </source>
</evidence>
<dbReference type="EMBL" id="AK402422">
    <property type="protein sequence ID" value="BAM19044.1"/>
    <property type="molecule type" value="mRNA"/>
</dbReference>
<feature type="signal peptide" evidence="2">
    <location>
        <begin position="1"/>
        <end position="17"/>
    </location>
</feature>
<proteinExistence type="evidence at transcript level"/>
<protein>
    <submittedName>
        <fullName evidence="3">Uncharacterized protein</fullName>
    </submittedName>
</protein>
<feature type="chain" id="PRO_5003689000" evidence="2">
    <location>
        <begin position="18"/>
        <end position="133"/>
    </location>
</feature>
<dbReference type="RefSeq" id="NP_001298441.1">
    <property type="nucleotide sequence ID" value="NM_001311512.1"/>
</dbReference>
<evidence type="ECO:0000313" key="3">
    <source>
        <dbReference type="EMBL" id="BAM19044.1"/>
    </source>
</evidence>
<evidence type="ECO:0000256" key="2">
    <source>
        <dbReference type="SAM" id="SignalP"/>
    </source>
</evidence>
<name>I4DMA4_PAPPL</name>
<reference evidence="3" key="1">
    <citation type="journal article" date="2012" name="BMC Biol.">
        <title>Comprehensive microarray-based analysis for stage-specific larval camouflage pattern-associated genes in the swallowtail butterfly, Papilio xuthus.</title>
        <authorList>
            <person name="Futahashi R."/>
            <person name="Shirataki H."/>
            <person name="Narita T."/>
            <person name="Mita K."/>
            <person name="Fujiwara H."/>
        </authorList>
    </citation>
    <scope>NUCLEOTIDE SEQUENCE</scope>
    <source>
        <tissue evidence="3">Epidermis</tissue>
    </source>
</reference>
<dbReference type="AlphaFoldDB" id="I4DMA4"/>
<keyword evidence="2" id="KW-0732">Signal</keyword>
<accession>I4DMA4</accession>
<feature type="compositionally biased region" description="Polar residues" evidence="1">
    <location>
        <begin position="108"/>
        <end position="117"/>
    </location>
</feature>
<organism evidence="3">
    <name type="scientific">Papilio polytes</name>
    <name type="common">Common mormon</name>
    <name type="synonym">Swallowtail butterfly</name>
    <dbReference type="NCBI Taxonomy" id="76194"/>
    <lineage>
        <taxon>Eukaryota</taxon>
        <taxon>Metazoa</taxon>
        <taxon>Ecdysozoa</taxon>
        <taxon>Arthropoda</taxon>
        <taxon>Hexapoda</taxon>
        <taxon>Insecta</taxon>
        <taxon>Pterygota</taxon>
        <taxon>Neoptera</taxon>
        <taxon>Endopterygota</taxon>
        <taxon>Lepidoptera</taxon>
        <taxon>Glossata</taxon>
        <taxon>Ditrysia</taxon>
        <taxon>Papilionoidea</taxon>
        <taxon>Papilionidae</taxon>
        <taxon>Papilioninae</taxon>
        <taxon>Papilio</taxon>
    </lineage>
</organism>
<feature type="region of interest" description="Disordered" evidence="1">
    <location>
        <begin position="88"/>
        <end position="121"/>
    </location>
</feature>